<sequence>TSDEIDDHYKEGESISLVAVFKDGDNDTDEQDYVFLVEEATLELTLNVGTAALGYVTETITAAKIANNLGTIDYTVGSGEGHYSSSKVKVTEIAISAPNKLRDGSGNIVEGTEDLTDISVIGITNLDDATDGKSIYADGWSPAAPTIASITTDVVPKVDLTDNQTDYWNSFNTEAIFMVNVVADESMGDGNITILARTGSRAYAVITDVSEGNPFSETVSTTQALGSDVSITITDEDLDGIIG</sequence>
<gene>
    <name evidence="1" type="ORF">METZ01_LOCUS477252</name>
</gene>
<proteinExistence type="predicted"/>
<dbReference type="AlphaFoldDB" id="A0A383BYE6"/>
<feature type="non-terminal residue" evidence="1">
    <location>
        <position position="1"/>
    </location>
</feature>
<name>A0A383BYE6_9ZZZZ</name>
<feature type="non-terminal residue" evidence="1">
    <location>
        <position position="243"/>
    </location>
</feature>
<reference evidence="1" key="1">
    <citation type="submission" date="2018-05" db="EMBL/GenBank/DDBJ databases">
        <authorList>
            <person name="Lanie J.A."/>
            <person name="Ng W.-L."/>
            <person name="Kazmierczak K.M."/>
            <person name="Andrzejewski T.M."/>
            <person name="Davidsen T.M."/>
            <person name="Wayne K.J."/>
            <person name="Tettelin H."/>
            <person name="Glass J.I."/>
            <person name="Rusch D."/>
            <person name="Podicherti R."/>
            <person name="Tsui H.-C.T."/>
            <person name="Winkler M.E."/>
        </authorList>
    </citation>
    <scope>NUCLEOTIDE SEQUENCE</scope>
</reference>
<accession>A0A383BYE6</accession>
<protein>
    <submittedName>
        <fullName evidence="1">Uncharacterized protein</fullName>
    </submittedName>
</protein>
<dbReference type="EMBL" id="UINC01203918">
    <property type="protein sequence ID" value="SVE24398.1"/>
    <property type="molecule type" value="Genomic_DNA"/>
</dbReference>
<evidence type="ECO:0000313" key="1">
    <source>
        <dbReference type="EMBL" id="SVE24398.1"/>
    </source>
</evidence>
<organism evidence="1">
    <name type="scientific">marine metagenome</name>
    <dbReference type="NCBI Taxonomy" id="408172"/>
    <lineage>
        <taxon>unclassified sequences</taxon>
        <taxon>metagenomes</taxon>
        <taxon>ecological metagenomes</taxon>
    </lineage>
</organism>